<comment type="caution">
    <text evidence="1">The sequence shown here is derived from an EMBL/GenBank/DDBJ whole genome shotgun (WGS) entry which is preliminary data.</text>
</comment>
<dbReference type="EMBL" id="MQMG01000051">
    <property type="protein sequence ID" value="OKO89956.1"/>
    <property type="molecule type" value="Genomic_DNA"/>
</dbReference>
<protein>
    <submittedName>
        <fullName evidence="1">Uncharacterized protein</fullName>
    </submittedName>
</protein>
<reference evidence="1 2" key="1">
    <citation type="submission" date="2016-11" db="EMBL/GenBank/DDBJ databases">
        <authorList>
            <person name="Kadnikov V."/>
            <person name="Nazina T."/>
        </authorList>
    </citation>
    <scope>NUCLEOTIDE SEQUENCE [LARGE SCALE GENOMIC DNA]</scope>
    <source>
        <strain evidence="1 2">1017</strain>
    </source>
</reference>
<proteinExistence type="predicted"/>
<name>A0A1Q5SPU7_9BACL</name>
<organism evidence="1 2">
    <name type="scientific">Geobacillus proteiniphilus</name>
    <dbReference type="NCBI Taxonomy" id="860353"/>
    <lineage>
        <taxon>Bacteria</taxon>
        <taxon>Bacillati</taxon>
        <taxon>Bacillota</taxon>
        <taxon>Bacilli</taxon>
        <taxon>Bacillales</taxon>
        <taxon>Anoxybacillaceae</taxon>
        <taxon>Geobacillus</taxon>
    </lineage>
</organism>
<sequence length="76" mass="9242">MTYHQFLREREKIDYLIEQGYYMKSVKENLSGSFVEFEKEDSLSETRDIQTLHITNADARKYFSSLLIRQLRKHHE</sequence>
<accession>A0A1Q5SPU7</accession>
<reference evidence="2" key="2">
    <citation type="submission" date="2017-01" db="EMBL/GenBank/DDBJ databases">
        <title>Genome sequencing and annotation of Geobacillus sp. 1017, a Hydrocarbon-Oxidizing Thermophilic Bacterium Isolated from a Heavy Oil Reservoir (China).</title>
        <authorList>
            <person name="Kadnikov V.V."/>
            <person name="Mardanov A.V."/>
            <person name="Poltaraus A.B."/>
            <person name="Sokolova D.S."/>
            <person name="Semenova E.M."/>
            <person name="Ravin N.V."/>
            <person name="Tourova T.P."/>
            <person name="Nazina T.N."/>
        </authorList>
    </citation>
    <scope>NUCLEOTIDE SEQUENCE [LARGE SCALE GENOMIC DNA]</scope>
    <source>
        <strain evidence="2">1017</strain>
    </source>
</reference>
<dbReference type="RefSeq" id="WP_011230920.1">
    <property type="nucleotide sequence ID" value="NZ_MQMG01000051.1"/>
</dbReference>
<dbReference type="GeneID" id="32063329"/>
<evidence type="ECO:0000313" key="2">
    <source>
        <dbReference type="Proteomes" id="UP000186030"/>
    </source>
</evidence>
<dbReference type="AlphaFoldDB" id="A0A1Q5SPU7"/>
<evidence type="ECO:0000313" key="1">
    <source>
        <dbReference type="EMBL" id="OKO89956.1"/>
    </source>
</evidence>
<dbReference type="Proteomes" id="UP000186030">
    <property type="component" value="Unassembled WGS sequence"/>
</dbReference>
<gene>
    <name evidence="1" type="ORF">BRO54_3201</name>
</gene>